<dbReference type="GO" id="GO:0061775">
    <property type="term" value="F:cohesin loader activity"/>
    <property type="evidence" value="ECO:0007669"/>
    <property type="project" value="InterPro"/>
</dbReference>
<dbReference type="PANTHER" id="PTHR21704:SF18">
    <property type="entry name" value="NIPPED-B-LIKE PROTEIN"/>
    <property type="match status" value="1"/>
</dbReference>
<evidence type="ECO:0000313" key="1">
    <source>
        <dbReference type="EMBL" id="CAF4902656.1"/>
    </source>
</evidence>
<dbReference type="PANTHER" id="PTHR21704">
    <property type="entry name" value="NIPPED-B-LIKE PROTEIN DELANGIN SCC2-RELATED"/>
    <property type="match status" value="1"/>
</dbReference>
<dbReference type="GO" id="GO:0003682">
    <property type="term" value="F:chromatin binding"/>
    <property type="evidence" value="ECO:0007669"/>
    <property type="project" value="TreeGrafter"/>
</dbReference>
<dbReference type="GO" id="GO:0034087">
    <property type="term" value="P:establishment of mitotic sister chromatid cohesion"/>
    <property type="evidence" value="ECO:0007669"/>
    <property type="project" value="TreeGrafter"/>
</dbReference>
<keyword evidence="2" id="KW-1185">Reference proteome</keyword>
<evidence type="ECO:0000313" key="2">
    <source>
        <dbReference type="Proteomes" id="UP000663873"/>
    </source>
</evidence>
<dbReference type="AlphaFoldDB" id="A0A821V8R7"/>
<dbReference type="GO" id="GO:0140588">
    <property type="term" value="P:chromatin looping"/>
    <property type="evidence" value="ECO:0007669"/>
    <property type="project" value="InterPro"/>
</dbReference>
<proteinExistence type="predicted"/>
<sequence>DINDEQQETQEDERAWRDLVFERLTTCANACEVALNIMTTPNANKEILVENAIENTTLFIKAQLAKTIFPEYDPLYRSDN</sequence>
<organism evidence="1 2">
    <name type="scientific">Rotaria socialis</name>
    <dbReference type="NCBI Taxonomy" id="392032"/>
    <lineage>
        <taxon>Eukaryota</taxon>
        <taxon>Metazoa</taxon>
        <taxon>Spiralia</taxon>
        <taxon>Gnathifera</taxon>
        <taxon>Rotifera</taxon>
        <taxon>Eurotatoria</taxon>
        <taxon>Bdelloidea</taxon>
        <taxon>Philodinida</taxon>
        <taxon>Philodinidae</taxon>
        <taxon>Rotaria</taxon>
    </lineage>
</organism>
<dbReference type="EMBL" id="CAJOBP010077240">
    <property type="protein sequence ID" value="CAF4902656.1"/>
    <property type="molecule type" value="Genomic_DNA"/>
</dbReference>
<reference evidence="1" key="1">
    <citation type="submission" date="2021-02" db="EMBL/GenBank/DDBJ databases">
        <authorList>
            <person name="Nowell W R."/>
        </authorList>
    </citation>
    <scope>NUCLEOTIDE SEQUENCE</scope>
</reference>
<dbReference type="GO" id="GO:1990414">
    <property type="term" value="P:replication-born double-strand break repair via sister chromatid exchange"/>
    <property type="evidence" value="ECO:0007669"/>
    <property type="project" value="TreeGrafter"/>
</dbReference>
<feature type="non-terminal residue" evidence="1">
    <location>
        <position position="1"/>
    </location>
</feature>
<dbReference type="Proteomes" id="UP000663873">
    <property type="component" value="Unassembled WGS sequence"/>
</dbReference>
<accession>A0A821V8R7</accession>
<feature type="non-terminal residue" evidence="1">
    <location>
        <position position="80"/>
    </location>
</feature>
<gene>
    <name evidence="1" type="ORF">UJA718_LOCUS45598</name>
</gene>
<protein>
    <submittedName>
        <fullName evidence="1">Uncharacterized protein</fullName>
    </submittedName>
</protein>
<dbReference type="InterPro" id="IPR033031">
    <property type="entry name" value="Scc2/Nipped-B"/>
</dbReference>
<dbReference type="GO" id="GO:0071169">
    <property type="term" value="P:establishment of protein localization to chromatin"/>
    <property type="evidence" value="ECO:0007669"/>
    <property type="project" value="TreeGrafter"/>
</dbReference>
<name>A0A821V8R7_9BILA</name>
<dbReference type="GO" id="GO:0090694">
    <property type="term" value="C:Scc2-Scc4 cohesin loading complex"/>
    <property type="evidence" value="ECO:0007669"/>
    <property type="project" value="TreeGrafter"/>
</dbReference>
<dbReference type="GO" id="GO:0010468">
    <property type="term" value="P:regulation of gene expression"/>
    <property type="evidence" value="ECO:0007669"/>
    <property type="project" value="InterPro"/>
</dbReference>
<comment type="caution">
    <text evidence="1">The sequence shown here is derived from an EMBL/GenBank/DDBJ whole genome shotgun (WGS) entry which is preliminary data.</text>
</comment>